<evidence type="ECO:0000256" key="2">
    <source>
        <dbReference type="ARBA" id="ARBA00006683"/>
    </source>
</evidence>
<feature type="domain" description="Tyrosine-protein kinase G-rich" evidence="9">
    <location>
        <begin position="147"/>
        <end position="195"/>
    </location>
</feature>
<dbReference type="Pfam" id="PF13807">
    <property type="entry name" value="GNVR"/>
    <property type="match status" value="1"/>
</dbReference>
<keyword evidence="6 7" id="KW-0472">Membrane</keyword>
<comment type="caution">
    <text evidence="10">The sequence shown here is derived from an EMBL/GenBank/DDBJ whole genome shotgun (WGS) entry which is preliminary data.</text>
</comment>
<evidence type="ECO:0000256" key="1">
    <source>
        <dbReference type="ARBA" id="ARBA00004651"/>
    </source>
</evidence>
<organism evidence="10 11">
    <name type="scientific">Clostridium thermosuccinogenes</name>
    <dbReference type="NCBI Taxonomy" id="84032"/>
    <lineage>
        <taxon>Bacteria</taxon>
        <taxon>Bacillati</taxon>
        <taxon>Bacillota</taxon>
        <taxon>Clostridia</taxon>
        <taxon>Eubacteriales</taxon>
        <taxon>Clostridiaceae</taxon>
        <taxon>Clostridium</taxon>
    </lineage>
</organism>
<reference evidence="10 11" key="1">
    <citation type="submission" date="2017-06" db="EMBL/GenBank/DDBJ databases">
        <title>Investigating the central metabolism of Clostridium thermosuccinogenes.</title>
        <authorList>
            <person name="Koendjbiharie J.G."/>
            <person name="van Kranenburg R."/>
        </authorList>
    </citation>
    <scope>NUCLEOTIDE SEQUENCE [LARGE SCALE GENOMIC DNA]</scope>
    <source>
        <strain evidence="10 11">DSM 5806</strain>
    </source>
</reference>
<sequence length="228" mass="25624">MPEMDALELKDLLLIIKKRLWLIVVITLATSALSAILSFFLMNPVYQSDTSLYIGRSMDNQSSIGYNDLMLNTQLVNDYRELVKSRMVTSIVLEKLSLKDMTLEQLSEKLNVESKQNTRLIVISAQDEDPVLARDIANTVAEIFMEKVADIMMVENIQIIDTAELPEAPVKPNKLMNIAIATLLGFMLSTGVVFLVEYMDDTIKTPDDVQKYLGLSVVGTIPVFDEEK</sequence>
<keyword evidence="4 7" id="KW-0812">Transmembrane</keyword>
<evidence type="ECO:0000313" key="11">
    <source>
        <dbReference type="Proteomes" id="UP000236151"/>
    </source>
</evidence>
<evidence type="ECO:0000259" key="9">
    <source>
        <dbReference type="Pfam" id="PF13807"/>
    </source>
</evidence>
<dbReference type="OrthoDB" id="2360475at2"/>
<comment type="subcellular location">
    <subcellularLocation>
        <location evidence="1">Cell membrane</location>
        <topology evidence="1">Multi-pass membrane protein</topology>
    </subcellularLocation>
</comment>
<dbReference type="RefSeq" id="WP_103081739.1">
    <property type="nucleotide sequence ID" value="NZ_CP021850.1"/>
</dbReference>
<dbReference type="GO" id="GO:0004713">
    <property type="term" value="F:protein tyrosine kinase activity"/>
    <property type="evidence" value="ECO:0007669"/>
    <property type="project" value="TreeGrafter"/>
</dbReference>
<protein>
    <recommendedName>
        <fullName evidence="12">Capsular biosynthesis protein</fullName>
    </recommendedName>
</protein>
<feature type="transmembrane region" description="Helical" evidence="7">
    <location>
        <begin position="175"/>
        <end position="196"/>
    </location>
</feature>
<keyword evidence="11" id="KW-1185">Reference proteome</keyword>
<evidence type="ECO:0000259" key="8">
    <source>
        <dbReference type="Pfam" id="PF02706"/>
    </source>
</evidence>
<evidence type="ECO:0000256" key="7">
    <source>
        <dbReference type="SAM" id="Phobius"/>
    </source>
</evidence>
<dbReference type="InterPro" id="IPR003856">
    <property type="entry name" value="LPS_length_determ_N"/>
</dbReference>
<dbReference type="Pfam" id="PF02706">
    <property type="entry name" value="Wzz"/>
    <property type="match status" value="1"/>
</dbReference>
<accession>A0A2K2FIJ3</accession>
<dbReference type="Proteomes" id="UP000236151">
    <property type="component" value="Unassembled WGS sequence"/>
</dbReference>
<dbReference type="PANTHER" id="PTHR32309:SF13">
    <property type="entry name" value="FERRIC ENTEROBACTIN TRANSPORT PROTEIN FEPE"/>
    <property type="match status" value="1"/>
</dbReference>
<evidence type="ECO:0000256" key="3">
    <source>
        <dbReference type="ARBA" id="ARBA00022475"/>
    </source>
</evidence>
<dbReference type="PANTHER" id="PTHR32309">
    <property type="entry name" value="TYROSINE-PROTEIN KINASE"/>
    <property type="match status" value="1"/>
</dbReference>
<evidence type="ECO:0008006" key="12">
    <source>
        <dbReference type="Google" id="ProtNLM"/>
    </source>
</evidence>
<feature type="domain" description="Polysaccharide chain length determinant N-terminal" evidence="8">
    <location>
        <begin position="6"/>
        <end position="96"/>
    </location>
</feature>
<evidence type="ECO:0000313" key="10">
    <source>
        <dbReference type="EMBL" id="PNT98601.1"/>
    </source>
</evidence>
<dbReference type="InterPro" id="IPR032807">
    <property type="entry name" value="GNVR"/>
</dbReference>
<keyword evidence="5 7" id="KW-1133">Transmembrane helix</keyword>
<dbReference type="GO" id="GO:0005886">
    <property type="term" value="C:plasma membrane"/>
    <property type="evidence" value="ECO:0007669"/>
    <property type="project" value="UniProtKB-SubCell"/>
</dbReference>
<evidence type="ECO:0000256" key="4">
    <source>
        <dbReference type="ARBA" id="ARBA00022692"/>
    </source>
</evidence>
<proteinExistence type="inferred from homology"/>
<comment type="similarity">
    <text evidence="2">Belongs to the CpsC/CapA family.</text>
</comment>
<gene>
    <name evidence="10" type="ORF">CDQ84_10710</name>
</gene>
<dbReference type="EMBL" id="NIOJ01000026">
    <property type="protein sequence ID" value="PNT98601.1"/>
    <property type="molecule type" value="Genomic_DNA"/>
</dbReference>
<feature type="transmembrane region" description="Helical" evidence="7">
    <location>
        <begin position="20"/>
        <end position="42"/>
    </location>
</feature>
<keyword evidence="3" id="KW-1003">Cell membrane</keyword>
<dbReference type="InterPro" id="IPR050445">
    <property type="entry name" value="Bact_polysacc_biosynth/exp"/>
</dbReference>
<dbReference type="AlphaFoldDB" id="A0A2K2FIJ3"/>
<evidence type="ECO:0000256" key="5">
    <source>
        <dbReference type="ARBA" id="ARBA00022989"/>
    </source>
</evidence>
<dbReference type="KEGG" id="cthd:CDO33_01320"/>
<evidence type="ECO:0000256" key="6">
    <source>
        <dbReference type="ARBA" id="ARBA00023136"/>
    </source>
</evidence>
<name>A0A2K2FIJ3_9CLOT</name>